<dbReference type="SUPFAM" id="SSF55781">
    <property type="entry name" value="GAF domain-like"/>
    <property type="match status" value="1"/>
</dbReference>
<dbReference type="InterPro" id="IPR052016">
    <property type="entry name" value="Bact_Sigma-Reg"/>
</dbReference>
<dbReference type="RefSeq" id="WP_096312784.1">
    <property type="nucleotide sequence ID" value="NZ_BAAAVX010000045.1"/>
</dbReference>
<organism evidence="4 5">
    <name type="scientific">Mycolicibacterium pallens</name>
    <dbReference type="NCBI Taxonomy" id="370524"/>
    <lineage>
        <taxon>Bacteria</taxon>
        <taxon>Bacillati</taxon>
        <taxon>Actinomycetota</taxon>
        <taxon>Actinomycetes</taxon>
        <taxon>Mycobacteriales</taxon>
        <taxon>Mycobacteriaceae</taxon>
        <taxon>Mycolicibacterium</taxon>
    </lineage>
</organism>
<dbReference type="EMBL" id="CP080333">
    <property type="protein sequence ID" value="QYL18842.1"/>
    <property type="molecule type" value="Genomic_DNA"/>
</dbReference>
<evidence type="ECO:0000313" key="5">
    <source>
        <dbReference type="Proteomes" id="UP000825367"/>
    </source>
</evidence>
<sequence>MANQSAPEVAHRDVEVALDGSLNLRRTALTLLTAVRPALADWAVLAMPDEPTGGLALHGGTSVTFSAVISRSSASERGIDQVLRTGQRLHRHVDHDMSPAEIGTRLRHSGLAEELARLRPVDVLTLPLTARGATLGVFVLARTEGRRFDADTIVEAERVAARAALALDSARLYEERGRLATVLQRTLRPPQLPQLTGFSVAARYRPAVEHLEVGGDFYDVLGTDDDLLITLGDVCGKGVDTAALTLQARQTIRTATHFDRSPDRVLNALNSVLCDQKVGAFVTALYARVRRGLDGQPAEADIAAAGHPGPILIRASGHVEQVDVSGIAAGVKAGVPYRPARVQLHRGDTLLMFTDGVEEARREERLYGVPRLLEILPAYAGAGGEVICEAVERDVLEYLDGDPHDDMALLAVTCER</sequence>
<dbReference type="PANTHER" id="PTHR43156:SF2">
    <property type="entry name" value="STAGE II SPORULATION PROTEIN E"/>
    <property type="match status" value="1"/>
</dbReference>
<accession>A0ABX8VM16</accession>
<evidence type="ECO:0000256" key="1">
    <source>
        <dbReference type="ARBA" id="ARBA00022801"/>
    </source>
</evidence>
<dbReference type="SMART" id="SM00331">
    <property type="entry name" value="PP2C_SIG"/>
    <property type="match status" value="1"/>
</dbReference>
<dbReference type="InterPro" id="IPR029016">
    <property type="entry name" value="GAF-like_dom_sf"/>
</dbReference>
<gene>
    <name evidence="4" type="ORF">K0O64_10305</name>
</gene>
<dbReference type="Pfam" id="PF13185">
    <property type="entry name" value="GAF_2"/>
    <property type="match status" value="1"/>
</dbReference>
<dbReference type="InterPro" id="IPR036457">
    <property type="entry name" value="PPM-type-like_dom_sf"/>
</dbReference>
<evidence type="ECO:0000259" key="2">
    <source>
        <dbReference type="SMART" id="SM00065"/>
    </source>
</evidence>
<protein>
    <submittedName>
        <fullName evidence="4">SpoIIE family protein phosphatase</fullName>
    </submittedName>
</protein>
<dbReference type="InterPro" id="IPR001932">
    <property type="entry name" value="PPM-type_phosphatase-like_dom"/>
</dbReference>
<feature type="domain" description="PPM-type phosphatase" evidence="3">
    <location>
        <begin position="195"/>
        <end position="414"/>
    </location>
</feature>
<dbReference type="Gene3D" id="3.30.450.40">
    <property type="match status" value="1"/>
</dbReference>
<evidence type="ECO:0000259" key="3">
    <source>
        <dbReference type="SMART" id="SM00331"/>
    </source>
</evidence>
<dbReference type="Proteomes" id="UP000825367">
    <property type="component" value="Chromosome"/>
</dbReference>
<keyword evidence="5" id="KW-1185">Reference proteome</keyword>
<dbReference type="Gene3D" id="3.60.40.10">
    <property type="entry name" value="PPM-type phosphatase domain"/>
    <property type="match status" value="1"/>
</dbReference>
<proteinExistence type="predicted"/>
<dbReference type="Pfam" id="PF07228">
    <property type="entry name" value="SpoIIE"/>
    <property type="match status" value="1"/>
</dbReference>
<feature type="domain" description="GAF" evidence="2">
    <location>
        <begin position="23"/>
        <end position="177"/>
    </location>
</feature>
<keyword evidence="1" id="KW-0378">Hydrolase</keyword>
<evidence type="ECO:0000313" key="4">
    <source>
        <dbReference type="EMBL" id="QYL18842.1"/>
    </source>
</evidence>
<dbReference type="SMART" id="SM00065">
    <property type="entry name" value="GAF"/>
    <property type="match status" value="1"/>
</dbReference>
<dbReference type="InterPro" id="IPR003018">
    <property type="entry name" value="GAF"/>
</dbReference>
<dbReference type="PANTHER" id="PTHR43156">
    <property type="entry name" value="STAGE II SPORULATION PROTEIN E-RELATED"/>
    <property type="match status" value="1"/>
</dbReference>
<reference evidence="4 5" key="1">
    <citation type="submission" date="2021-07" db="EMBL/GenBank/DDBJ databases">
        <title>Whole genome sequencing of non-tuberculosis mycobacteria type-strains.</title>
        <authorList>
            <person name="Igarashi Y."/>
            <person name="Osugi A."/>
            <person name="Mitarai S."/>
        </authorList>
    </citation>
    <scope>NUCLEOTIDE SEQUENCE [LARGE SCALE GENOMIC DNA]</scope>
    <source>
        <strain evidence="4 5">JCM 16370</strain>
    </source>
</reference>
<name>A0ABX8VM16_9MYCO</name>